<protein>
    <submittedName>
        <fullName evidence="4">Heparinase</fullName>
    </submittedName>
</protein>
<dbReference type="Pfam" id="PF07940">
    <property type="entry name" value="Hepar_II_III_C"/>
    <property type="match status" value="1"/>
</dbReference>
<evidence type="ECO:0000256" key="2">
    <source>
        <dbReference type="SAM" id="MobiDB-lite"/>
    </source>
</evidence>
<gene>
    <name evidence="4" type="ORF">DW352_19345</name>
</gene>
<feature type="domain" description="Heparinase II/III-like C-terminal" evidence="3">
    <location>
        <begin position="312"/>
        <end position="563"/>
    </location>
</feature>
<evidence type="ECO:0000313" key="4">
    <source>
        <dbReference type="EMBL" id="AXK82485.1"/>
    </source>
</evidence>
<dbReference type="EMBL" id="CP031417">
    <property type="protein sequence ID" value="AXK82485.1"/>
    <property type="molecule type" value="Genomic_DNA"/>
</dbReference>
<reference evidence="4 5" key="1">
    <citation type="submission" date="2018-07" db="EMBL/GenBank/DDBJ databases">
        <authorList>
            <person name="Quirk P.G."/>
            <person name="Krulwich T.A."/>
        </authorList>
    </citation>
    <scope>NUCLEOTIDE SEQUENCE [LARGE SCALE GENOMIC DNA]</scope>
    <source>
        <strain evidence="4 5">CC-BB4</strain>
    </source>
</reference>
<dbReference type="Gene3D" id="2.70.98.70">
    <property type="match status" value="1"/>
</dbReference>
<dbReference type="InterPro" id="IPR012480">
    <property type="entry name" value="Hepar_II_III_C"/>
</dbReference>
<evidence type="ECO:0000256" key="1">
    <source>
        <dbReference type="ARBA" id="ARBA00004196"/>
    </source>
</evidence>
<sequence length="586" mass="65407">MVAITVAERARLSALIGRRAFRSLLGRVNAHPLLRWRFGSTKTDRLVIAPQDLRTADATRAAEIYSGRFAFAGKVVICDRRSPFEMTPPSDEWAVVLLSFAWLRHLRAADSAITRANARALIDDWINQQGGWHPVGWRLDILSRRVICWLSQAPFVLQDADPRFYRRFIRSLSRQVRYLRRTLKETRDGLPRLQAIIALNYAALCIQGQSGGLRGHARRLIDELRMQILPDGGHISRNPGALIELLADLLPLRQLFSARNLQPPQALNNAIDRMMPMLRFFRHPDGNFGQFNGMGPTPVDLLATVLAYDDTRGAPLSYAPHSAFHRIDANNTVMLMDTGRPPPVGVSQEAHAGCLSFELSWKQQRLVINCGLPAVNKENWRQVARQTAAHSTGTLNDKSSCRFLESGTARKLLSGTPIVAGPRDVRSERDENAEGTLLRASHDGYVDDFGIVHTRTIRLSQDGRLLDGEDSFAPPDGRALSVNVGDEYAVRFHLHPAVKANRLSDGRGVILLLPDKEVWTFATMAESVQLEESVYLAGTDGPRRTVQIVIYGHARSEPTVRWSFRHTPPAPSGGRIERADEPELPL</sequence>
<dbReference type="InterPro" id="IPR008929">
    <property type="entry name" value="Chondroitin_lyas"/>
</dbReference>
<dbReference type="KEGG" id="ptaw:DW352_19345"/>
<keyword evidence="5" id="KW-1185">Reference proteome</keyword>
<comment type="subcellular location">
    <subcellularLocation>
        <location evidence="1">Cell envelope</location>
    </subcellularLocation>
</comment>
<feature type="compositionally biased region" description="Basic and acidic residues" evidence="2">
    <location>
        <begin position="575"/>
        <end position="586"/>
    </location>
</feature>
<proteinExistence type="predicted"/>
<feature type="region of interest" description="Disordered" evidence="2">
    <location>
        <begin position="562"/>
        <end position="586"/>
    </location>
</feature>
<evidence type="ECO:0000259" key="3">
    <source>
        <dbReference type="Pfam" id="PF07940"/>
    </source>
</evidence>
<name>A0A345ZZY8_9HYPH</name>
<dbReference type="GO" id="GO:0016829">
    <property type="term" value="F:lyase activity"/>
    <property type="evidence" value="ECO:0007669"/>
    <property type="project" value="InterPro"/>
</dbReference>
<dbReference type="AlphaFoldDB" id="A0A345ZZY8"/>
<evidence type="ECO:0000313" key="5">
    <source>
        <dbReference type="Proteomes" id="UP000254889"/>
    </source>
</evidence>
<organism evidence="4 5">
    <name type="scientific">Pseudolabrys taiwanensis</name>
    <dbReference type="NCBI Taxonomy" id="331696"/>
    <lineage>
        <taxon>Bacteria</taxon>
        <taxon>Pseudomonadati</taxon>
        <taxon>Pseudomonadota</taxon>
        <taxon>Alphaproteobacteria</taxon>
        <taxon>Hyphomicrobiales</taxon>
        <taxon>Xanthobacteraceae</taxon>
        <taxon>Pseudolabrys</taxon>
    </lineage>
</organism>
<dbReference type="OrthoDB" id="9787373at2"/>
<dbReference type="GO" id="GO:0030313">
    <property type="term" value="C:cell envelope"/>
    <property type="evidence" value="ECO:0007669"/>
    <property type="project" value="UniProtKB-SubCell"/>
</dbReference>
<dbReference type="Gene3D" id="1.50.10.100">
    <property type="entry name" value="Chondroitin AC/alginate lyase"/>
    <property type="match status" value="1"/>
</dbReference>
<dbReference type="Proteomes" id="UP000254889">
    <property type="component" value="Chromosome"/>
</dbReference>
<accession>A0A345ZZY8</accession>